<dbReference type="STRING" id="461836.A0A0L0DUH4"/>
<reference evidence="2 3" key="1">
    <citation type="submission" date="2010-05" db="EMBL/GenBank/DDBJ databases">
        <title>The Genome Sequence of Thecamonas trahens ATCC 50062.</title>
        <authorList>
            <consortium name="The Broad Institute Genome Sequencing Platform"/>
            <person name="Russ C."/>
            <person name="Cuomo C."/>
            <person name="Shea T."/>
            <person name="Young S.K."/>
            <person name="Zeng Q."/>
            <person name="Koehrsen M."/>
            <person name="Haas B."/>
            <person name="Borodovsky M."/>
            <person name="Guigo R."/>
            <person name="Alvarado L."/>
            <person name="Berlin A."/>
            <person name="Bochicchio J."/>
            <person name="Borenstein D."/>
            <person name="Chapman S."/>
            <person name="Chen Z."/>
            <person name="Freedman E."/>
            <person name="Gellesch M."/>
            <person name="Goldberg J."/>
            <person name="Griggs A."/>
            <person name="Gujja S."/>
            <person name="Heilman E."/>
            <person name="Heiman D."/>
            <person name="Hepburn T."/>
            <person name="Howarth C."/>
            <person name="Jen D."/>
            <person name="Larson L."/>
            <person name="Mehta T."/>
            <person name="Park D."/>
            <person name="Pearson M."/>
            <person name="Roberts A."/>
            <person name="Saif S."/>
            <person name="Shenoy N."/>
            <person name="Sisk P."/>
            <person name="Stolte C."/>
            <person name="Sykes S."/>
            <person name="Thomson T."/>
            <person name="Walk T."/>
            <person name="White J."/>
            <person name="Yandava C."/>
            <person name="Burger G."/>
            <person name="Gray M.W."/>
            <person name="Holland P.W.H."/>
            <person name="King N."/>
            <person name="Lang F.B.F."/>
            <person name="Roger A.J."/>
            <person name="Ruiz-Trillo I."/>
            <person name="Lander E."/>
            <person name="Nusbaum C."/>
        </authorList>
    </citation>
    <scope>NUCLEOTIDE SEQUENCE [LARGE SCALE GENOMIC DNA]</scope>
    <source>
        <strain evidence="2 3">ATCC 50062</strain>
    </source>
</reference>
<dbReference type="PANTHER" id="PTHR38926">
    <property type="entry name" value="F-BOX DOMAIN CONTAINING PROTEIN, EXPRESSED"/>
    <property type="match status" value="1"/>
</dbReference>
<gene>
    <name evidence="2" type="ORF">AMSG_11290</name>
</gene>
<dbReference type="InterPro" id="IPR006553">
    <property type="entry name" value="Leu-rich_rpt_Cys-con_subtyp"/>
</dbReference>
<dbReference type="EMBL" id="GL349507">
    <property type="protein sequence ID" value="KNC55847.1"/>
    <property type="molecule type" value="Genomic_DNA"/>
</dbReference>
<organism evidence="2 3">
    <name type="scientific">Thecamonas trahens ATCC 50062</name>
    <dbReference type="NCBI Taxonomy" id="461836"/>
    <lineage>
        <taxon>Eukaryota</taxon>
        <taxon>Apusozoa</taxon>
        <taxon>Apusomonadida</taxon>
        <taxon>Apusomonadidae</taxon>
        <taxon>Thecamonas</taxon>
    </lineage>
</organism>
<dbReference type="GeneID" id="25569303"/>
<dbReference type="PANTHER" id="PTHR38926:SF72">
    <property type="entry name" value="IM:7136021-RELATED"/>
    <property type="match status" value="1"/>
</dbReference>
<evidence type="ECO:0000259" key="1">
    <source>
        <dbReference type="PROSITE" id="PS50181"/>
    </source>
</evidence>
<protein>
    <recommendedName>
        <fullName evidence="1">F-box domain-containing protein</fullName>
    </recommendedName>
</protein>
<dbReference type="RefSeq" id="XP_013752773.1">
    <property type="nucleotide sequence ID" value="XM_013897319.1"/>
</dbReference>
<dbReference type="SMART" id="SM00256">
    <property type="entry name" value="FBOX"/>
    <property type="match status" value="1"/>
</dbReference>
<dbReference type="PROSITE" id="PS50181">
    <property type="entry name" value="FBOX"/>
    <property type="match status" value="1"/>
</dbReference>
<evidence type="ECO:0000313" key="3">
    <source>
        <dbReference type="Proteomes" id="UP000054408"/>
    </source>
</evidence>
<dbReference type="InterPro" id="IPR032675">
    <property type="entry name" value="LRR_dom_sf"/>
</dbReference>
<dbReference type="SUPFAM" id="SSF81383">
    <property type="entry name" value="F-box domain"/>
    <property type="match status" value="1"/>
</dbReference>
<dbReference type="eggNOG" id="KOG1947">
    <property type="taxonomic scope" value="Eukaryota"/>
</dbReference>
<dbReference type="InterPro" id="IPR001810">
    <property type="entry name" value="F-box_dom"/>
</dbReference>
<accession>A0A0L0DUH4</accession>
<proteinExistence type="predicted"/>
<dbReference type="Proteomes" id="UP000054408">
    <property type="component" value="Unassembled WGS sequence"/>
</dbReference>
<dbReference type="InterPro" id="IPR036047">
    <property type="entry name" value="F-box-like_dom_sf"/>
</dbReference>
<sequence>MASAQHLPREILLLIFSHCSTLTRIRARSVCKTWHAAVSDPYLWKTVAVADMLIPFPAVDHAWLSTFAEAPYLSAVTTVDFSFCVAFDGHMLAKLASLMPRTTSLVLEGCTALGPSSLALLAPPSSHFPSLTSLNISSISKLNMGNETLSLLRSLPTSLTALDLSRTSLLFGYLPLAHLTNLSSLIMRACTSTGLSWHAALPDFSPDQMLSPSLTELCLDESRGFNSRRITQALTHVTALKTLSVRRCSSFSGTAIADVLAQNPNINKLVADNLSVGDQFAQHLAATCSSLTSLALSFTSVTDVGFTHIADANPKLRLLNVQFCSLNPALFSSLVVRLPALTSITLSRCHVPTDGIFAIADSCHLLQHIDLDPAFVEAHAIYYLVEQARDLVRINGTPIDDRDAWSIITGDTPITPNSIHAVRLKDGVIGVELGLRFPDLDLDPAKLFGLAPLPSLRSSSTSGAALPTSARAADRGVQNFPFRPTRVKDSSRDTSVVIHCIVAQEPYRDRAVSLEELRAHYYACYANAACRPIAWTTVAAALDDKPALPS</sequence>
<dbReference type="Pfam" id="PF12937">
    <property type="entry name" value="F-box-like"/>
    <property type="match status" value="1"/>
</dbReference>
<dbReference type="Gene3D" id="1.20.1280.50">
    <property type="match status" value="1"/>
</dbReference>
<dbReference type="SMART" id="SM00367">
    <property type="entry name" value="LRR_CC"/>
    <property type="match status" value="4"/>
</dbReference>
<dbReference type="SUPFAM" id="SSF52047">
    <property type="entry name" value="RNI-like"/>
    <property type="match status" value="1"/>
</dbReference>
<keyword evidence="3" id="KW-1185">Reference proteome</keyword>
<feature type="domain" description="F-box" evidence="1">
    <location>
        <begin position="1"/>
        <end position="47"/>
    </location>
</feature>
<name>A0A0L0DUH4_THETB</name>
<evidence type="ECO:0000313" key="2">
    <source>
        <dbReference type="EMBL" id="KNC55847.1"/>
    </source>
</evidence>
<dbReference type="AlphaFoldDB" id="A0A0L0DUH4"/>
<dbReference type="Gene3D" id="3.80.10.10">
    <property type="entry name" value="Ribonuclease Inhibitor"/>
    <property type="match status" value="1"/>
</dbReference>